<sequence>MAAVSPRASGYWQPSAMTYARLSTHDPGGDLDDPEMNETVDSRTPLDRTIDQIGMGAIFLSFSRIDVLTWLSLPLLGNYQWALLFLCGFGWMADNMWLQAISIILPRIQRHFSLPDNRIGLLSSTMFAGMMFGAVGWGTCSDLVGRSTAFNATLFFTSLFGMSSSLATTFPMLCVCLFFLGTAVGGSLPTDGTLLLEHMPRGKEYLVTALSVFFSFGAVLAAIVAIILIPKNSCDPSPAPCDLNKNLGWKYELTALGLITFLMFLARMVFFRLHESPRYLVHAGRPQDALESLQMISKFNGDELELDLEDVEDRIRVPPSHLPNSAIRTEDGLPSSLVFDADAQISSSPTDGECHSDQVPAGTPLSSTPPEGSERTLLVKDYSATGGSGPPLAAYAVVSAAEHHSTPYSAARRSSFQSVSQPKPEQDAAEDIDVAPARSRRSPGRSAGRPRGDTFSSVRSTFYEAADHAYWALPGGIRRPMRAWFGRFKLVLEPEWRRTTLLVWAAWCGMSLAYTMFNVYLPKLLETRHVMSASETGSLERVLWDVVIFTIGGCPGAVLGAWLIEWPRLGRRLSLAGSTFLTALLCLVFVLVQNPAAVTASTVGISLSSSVMWAVLYGWTPEIFATKVRGTACGAATALSRVGGMIAPMSGGALLMIDPSFPVYASIVVFVVSGICVLLIKDVNGPNETKGRRAAFVH</sequence>
<accession>A0ACC0U7J7</accession>
<evidence type="ECO:0000313" key="2">
    <source>
        <dbReference type="Proteomes" id="UP001207468"/>
    </source>
</evidence>
<dbReference type="EMBL" id="JAGFNK010000118">
    <property type="protein sequence ID" value="KAI9507626.1"/>
    <property type="molecule type" value="Genomic_DNA"/>
</dbReference>
<evidence type="ECO:0000313" key="1">
    <source>
        <dbReference type="EMBL" id="KAI9507626.1"/>
    </source>
</evidence>
<comment type="caution">
    <text evidence="1">The sequence shown here is derived from an EMBL/GenBank/DDBJ whole genome shotgun (WGS) entry which is preliminary data.</text>
</comment>
<organism evidence="1 2">
    <name type="scientific">Russula earlei</name>
    <dbReference type="NCBI Taxonomy" id="71964"/>
    <lineage>
        <taxon>Eukaryota</taxon>
        <taxon>Fungi</taxon>
        <taxon>Dikarya</taxon>
        <taxon>Basidiomycota</taxon>
        <taxon>Agaricomycotina</taxon>
        <taxon>Agaricomycetes</taxon>
        <taxon>Russulales</taxon>
        <taxon>Russulaceae</taxon>
        <taxon>Russula</taxon>
    </lineage>
</organism>
<keyword evidence="2" id="KW-1185">Reference proteome</keyword>
<dbReference type="Proteomes" id="UP001207468">
    <property type="component" value="Unassembled WGS sequence"/>
</dbReference>
<proteinExistence type="predicted"/>
<reference evidence="1" key="1">
    <citation type="submission" date="2021-03" db="EMBL/GenBank/DDBJ databases">
        <title>Evolutionary priming and transition to the ectomycorrhizal habit in an iconic lineage of mushroom-forming fungi: is preadaptation a requirement?</title>
        <authorList>
            <consortium name="DOE Joint Genome Institute"/>
            <person name="Looney B.P."/>
            <person name="Miyauchi S."/>
            <person name="Morin E."/>
            <person name="Drula E."/>
            <person name="Courty P.E."/>
            <person name="Chicoki N."/>
            <person name="Fauchery L."/>
            <person name="Kohler A."/>
            <person name="Kuo A."/>
            <person name="LaButti K."/>
            <person name="Pangilinan J."/>
            <person name="Lipzen A."/>
            <person name="Riley R."/>
            <person name="Andreopoulos W."/>
            <person name="He G."/>
            <person name="Johnson J."/>
            <person name="Barry K.W."/>
            <person name="Grigoriev I.V."/>
            <person name="Nagy L."/>
            <person name="Hibbett D."/>
            <person name="Henrissat B."/>
            <person name="Matheny P.B."/>
            <person name="Labbe J."/>
            <person name="Martin A.F."/>
        </authorList>
    </citation>
    <scope>NUCLEOTIDE SEQUENCE</scope>
    <source>
        <strain evidence="1">BPL698</strain>
    </source>
</reference>
<protein>
    <submittedName>
        <fullName evidence="1">MFS general substrate transporter</fullName>
    </submittedName>
</protein>
<gene>
    <name evidence="1" type="ORF">F5148DRAFT_981093</name>
</gene>
<name>A0ACC0U7J7_9AGAM</name>